<feature type="transmembrane region" description="Helical" evidence="6">
    <location>
        <begin position="346"/>
        <end position="366"/>
    </location>
</feature>
<feature type="transmembrane region" description="Helical" evidence="6">
    <location>
        <begin position="211"/>
        <end position="229"/>
    </location>
</feature>
<evidence type="ECO:0000313" key="7">
    <source>
        <dbReference type="EMBL" id="PED80397.1"/>
    </source>
</evidence>
<evidence type="ECO:0000256" key="5">
    <source>
        <dbReference type="ARBA" id="ARBA00023136"/>
    </source>
</evidence>
<dbReference type="PANTHER" id="PTHR45649:SF26">
    <property type="entry name" value="OS04G0435100 PROTEIN"/>
    <property type="match status" value="1"/>
</dbReference>
<evidence type="ECO:0000256" key="2">
    <source>
        <dbReference type="ARBA" id="ARBA00022448"/>
    </source>
</evidence>
<dbReference type="GO" id="GO:0016020">
    <property type="term" value="C:membrane"/>
    <property type="evidence" value="ECO:0007669"/>
    <property type="project" value="UniProtKB-SubCell"/>
</dbReference>
<dbReference type="Gene3D" id="1.20.1740.10">
    <property type="entry name" value="Amino acid/polyamine transporter I"/>
    <property type="match status" value="1"/>
</dbReference>
<keyword evidence="4 6" id="KW-1133">Transmembrane helix</keyword>
<dbReference type="AlphaFoldDB" id="A0AA91ZRG3"/>
<evidence type="ECO:0000256" key="4">
    <source>
        <dbReference type="ARBA" id="ARBA00022989"/>
    </source>
</evidence>
<feature type="transmembrane region" description="Helical" evidence="6">
    <location>
        <begin position="414"/>
        <end position="431"/>
    </location>
</feature>
<keyword evidence="2" id="KW-0813">Transport</keyword>
<evidence type="ECO:0000256" key="1">
    <source>
        <dbReference type="ARBA" id="ARBA00004141"/>
    </source>
</evidence>
<dbReference type="EMBL" id="NVOR01000115">
    <property type="protein sequence ID" value="PED80397.1"/>
    <property type="molecule type" value="Genomic_DNA"/>
</dbReference>
<dbReference type="Proteomes" id="UP000221020">
    <property type="component" value="Unassembled WGS sequence"/>
</dbReference>
<evidence type="ECO:0000313" key="8">
    <source>
        <dbReference type="Proteomes" id="UP000221020"/>
    </source>
</evidence>
<sequence>MQTKIKQETNNMQQYQYKQELKRSLKFFSSFAVAFSFMSITTGIFTNFGFVLNNAGPAGIWTWPIVLAGHLLVALVIAELAGRMPLSGYSYQWVTRLANQELGWFSGWLGFCFFVIVIPAVDFGLAPLIADVFSWNISGKTLLYIALATLLLQAVLNIFGVKLASRLNDIAVYTEVIGMVGILVILAVVALFTTPNWDMLTNIGEQKNGTYLGGFVIAMLMGSWTMVGFEAAANLSEETIDASKNVPRAVFFALLIGGIIGFAFLFTVTISITDLAGVTASANPLPLIIKTKLGQFIGTLFMLLVIISIFACGLIGMASASRVIYAMARDDVFFASRYFKKVNPGTSVPVNAILLVLVLDIIAILFSDSLTLLVGSTSVVLTALYFITVLAYYLRRKDLPDAETFNLGKWRAPVTYGALIWLVFEMGVLTIPDMFHGVAIVGGTLFLTGTLVYFALFRSKIKAGKIGIQNTNIDERHS</sequence>
<name>A0AA91ZRG3_9BACI</name>
<comment type="subcellular location">
    <subcellularLocation>
        <location evidence="1">Membrane</location>
        <topology evidence="1">Multi-pass membrane protein</topology>
    </subcellularLocation>
</comment>
<keyword evidence="5 6" id="KW-0472">Membrane</keyword>
<gene>
    <name evidence="7" type="ORF">CON65_22915</name>
</gene>
<comment type="caution">
    <text evidence="7">The sequence shown here is derived from an EMBL/GenBank/DDBJ whole genome shotgun (WGS) entry which is preliminary data.</text>
</comment>
<feature type="transmembrane region" description="Helical" evidence="6">
    <location>
        <begin position="60"/>
        <end position="81"/>
    </location>
</feature>
<feature type="transmembrane region" description="Helical" evidence="6">
    <location>
        <begin position="102"/>
        <end position="121"/>
    </location>
</feature>
<dbReference type="Pfam" id="PF13520">
    <property type="entry name" value="AA_permease_2"/>
    <property type="match status" value="1"/>
</dbReference>
<protein>
    <submittedName>
        <fullName evidence="7">Amino acid permease</fullName>
    </submittedName>
</protein>
<keyword evidence="3 6" id="KW-0812">Transmembrane</keyword>
<feature type="transmembrane region" description="Helical" evidence="6">
    <location>
        <begin position="27"/>
        <end position="48"/>
    </location>
</feature>
<accession>A0AA91ZRG3</accession>
<evidence type="ECO:0000256" key="3">
    <source>
        <dbReference type="ARBA" id="ARBA00022692"/>
    </source>
</evidence>
<proteinExistence type="predicted"/>
<feature type="transmembrane region" description="Helical" evidence="6">
    <location>
        <begin position="141"/>
        <end position="159"/>
    </location>
</feature>
<dbReference type="PIRSF" id="PIRSF006060">
    <property type="entry name" value="AA_transporter"/>
    <property type="match status" value="1"/>
</dbReference>
<organism evidence="7 8">
    <name type="scientific">Bacillus pseudomycoides</name>
    <dbReference type="NCBI Taxonomy" id="64104"/>
    <lineage>
        <taxon>Bacteria</taxon>
        <taxon>Bacillati</taxon>
        <taxon>Bacillota</taxon>
        <taxon>Bacilli</taxon>
        <taxon>Bacillales</taxon>
        <taxon>Bacillaceae</taxon>
        <taxon>Bacillus</taxon>
        <taxon>Bacillus cereus group</taxon>
    </lineage>
</organism>
<dbReference type="InterPro" id="IPR002293">
    <property type="entry name" value="AA/rel_permease1"/>
</dbReference>
<dbReference type="PANTHER" id="PTHR45649">
    <property type="entry name" value="AMINO-ACID PERMEASE BAT1"/>
    <property type="match status" value="1"/>
</dbReference>
<feature type="transmembrane region" description="Helical" evidence="6">
    <location>
        <begin position="171"/>
        <end position="191"/>
    </location>
</feature>
<feature type="transmembrane region" description="Helical" evidence="6">
    <location>
        <begin position="250"/>
        <end position="273"/>
    </location>
</feature>
<dbReference type="GO" id="GO:0022857">
    <property type="term" value="F:transmembrane transporter activity"/>
    <property type="evidence" value="ECO:0007669"/>
    <property type="project" value="InterPro"/>
</dbReference>
<evidence type="ECO:0000256" key="6">
    <source>
        <dbReference type="SAM" id="Phobius"/>
    </source>
</evidence>
<dbReference type="RefSeq" id="WP_097894902.1">
    <property type="nucleotide sequence ID" value="NZ_NVOR01000115.1"/>
</dbReference>
<feature type="transmembrane region" description="Helical" evidence="6">
    <location>
        <begin position="372"/>
        <end position="394"/>
    </location>
</feature>
<reference evidence="7 8" key="1">
    <citation type="submission" date="2017-09" db="EMBL/GenBank/DDBJ databases">
        <title>Large-scale bioinformatics analysis of Bacillus genomes uncovers conserved roles of natural products in bacterial physiology.</title>
        <authorList>
            <consortium name="Agbiome Team Llc"/>
            <person name="Bleich R.M."/>
            <person name="Grubbs K.J."/>
            <person name="Santa Maria K.C."/>
            <person name="Allen S.E."/>
            <person name="Farag S."/>
            <person name="Shank E.A."/>
            <person name="Bowers A."/>
        </authorList>
    </citation>
    <scope>NUCLEOTIDE SEQUENCE [LARGE SCALE GENOMIC DNA]</scope>
    <source>
        <strain evidence="7 8">AFS092012</strain>
    </source>
</reference>
<feature type="transmembrane region" description="Helical" evidence="6">
    <location>
        <begin position="437"/>
        <end position="456"/>
    </location>
</feature>
<feature type="transmembrane region" description="Helical" evidence="6">
    <location>
        <begin position="293"/>
        <end position="325"/>
    </location>
</feature>